<dbReference type="PaxDb" id="8022-A0A061ACR7"/>
<proteinExistence type="predicted"/>
<dbReference type="AlphaFoldDB" id="A0A061ACR7"/>
<sequence>MRSDTQKINLTAAPSAVLVSPLPGHWKNTCGFTLERNHTSALNVGRSLHIEPVLGHTEEYTQEQNPISALTARRAFQDVIL</sequence>
<evidence type="ECO:0000313" key="2">
    <source>
        <dbReference type="Proteomes" id="UP000193380"/>
    </source>
</evidence>
<dbReference type="Proteomes" id="UP000193380">
    <property type="component" value="Unassembled WGS sequence"/>
</dbReference>
<dbReference type="EMBL" id="FR975444">
    <property type="protein sequence ID" value="CDR18261.1"/>
    <property type="molecule type" value="Genomic_DNA"/>
</dbReference>
<reference evidence="1" key="2">
    <citation type="submission" date="2014-03" db="EMBL/GenBank/DDBJ databases">
        <authorList>
            <person name="Genoscope - CEA"/>
        </authorList>
    </citation>
    <scope>NUCLEOTIDE SEQUENCE</scope>
</reference>
<reference evidence="1" key="1">
    <citation type="journal article" date="2014" name="Nat. Commun.">
        <title>The rainbow trout genome provides novel insights into evolution after whole-genome duplication in vertebrates.</title>
        <authorList>
            <person name="Berthelot C."/>
            <person name="Brunet F."/>
            <person name="Chalopin D."/>
            <person name="Juanchich A."/>
            <person name="Bernard M."/>
            <person name="Noel B."/>
            <person name="Bento P."/>
            <person name="Da Silva C."/>
            <person name="Labadie K."/>
            <person name="Alberti A."/>
            <person name="Aury J.M."/>
            <person name="Louis A."/>
            <person name="Dehais P."/>
            <person name="Bardou P."/>
            <person name="Montfort J."/>
            <person name="Klopp C."/>
            <person name="Cabau C."/>
            <person name="Gaspin C."/>
            <person name="Thorgaard G.H."/>
            <person name="Boussaha M."/>
            <person name="Quillet E."/>
            <person name="Guyomard R."/>
            <person name="Galiana D."/>
            <person name="Bobe J."/>
            <person name="Volff J.N."/>
            <person name="Genet C."/>
            <person name="Wincker P."/>
            <person name="Jaillon O."/>
            <person name="Roest Crollius H."/>
            <person name="Guiguen Y."/>
        </authorList>
    </citation>
    <scope>NUCLEOTIDE SEQUENCE [LARGE SCALE GENOMIC DNA]</scope>
</reference>
<organism evidence="1 2">
    <name type="scientific">Oncorhynchus mykiss</name>
    <name type="common">Rainbow trout</name>
    <name type="synonym">Salmo gairdneri</name>
    <dbReference type="NCBI Taxonomy" id="8022"/>
    <lineage>
        <taxon>Eukaryota</taxon>
        <taxon>Metazoa</taxon>
        <taxon>Chordata</taxon>
        <taxon>Craniata</taxon>
        <taxon>Vertebrata</taxon>
        <taxon>Euteleostomi</taxon>
        <taxon>Actinopterygii</taxon>
        <taxon>Neopterygii</taxon>
        <taxon>Teleostei</taxon>
        <taxon>Protacanthopterygii</taxon>
        <taxon>Salmoniformes</taxon>
        <taxon>Salmonidae</taxon>
        <taxon>Salmoninae</taxon>
        <taxon>Oncorhynchus</taxon>
    </lineage>
</organism>
<accession>A0A061ACR7</accession>
<name>A0A061ACR7_ONCMY</name>
<protein>
    <submittedName>
        <fullName evidence="1">Uncharacterized protein</fullName>
    </submittedName>
</protein>
<gene>
    <name evidence="1" type="ORF">GSONMT00036329001</name>
</gene>
<evidence type="ECO:0000313" key="1">
    <source>
        <dbReference type="EMBL" id="CDR18261.1"/>
    </source>
</evidence>